<dbReference type="SUPFAM" id="SSF53474">
    <property type="entry name" value="alpha/beta-Hydrolases"/>
    <property type="match status" value="1"/>
</dbReference>
<dbReference type="InterPro" id="IPR050300">
    <property type="entry name" value="GDXG_lipolytic_enzyme"/>
</dbReference>
<dbReference type="Proteomes" id="UP001139336">
    <property type="component" value="Unassembled WGS sequence"/>
</dbReference>
<keyword evidence="5" id="KW-1185">Reference proteome</keyword>
<evidence type="ECO:0000259" key="3">
    <source>
        <dbReference type="Pfam" id="PF07859"/>
    </source>
</evidence>
<gene>
    <name evidence="4" type="ORF">L1O03_02635</name>
</gene>
<dbReference type="InterPro" id="IPR002168">
    <property type="entry name" value="Lipase_GDXG_HIS_AS"/>
</dbReference>
<accession>A0A9X1QNU1</accession>
<dbReference type="GO" id="GO:0016787">
    <property type="term" value="F:hydrolase activity"/>
    <property type="evidence" value="ECO:0007669"/>
    <property type="project" value="UniProtKB-KW"/>
</dbReference>
<dbReference type="Gene3D" id="3.40.50.1820">
    <property type="entry name" value="alpha/beta hydrolase"/>
    <property type="match status" value="1"/>
</dbReference>
<dbReference type="PANTHER" id="PTHR48081:SF8">
    <property type="entry name" value="ALPHA_BETA HYDROLASE FOLD-3 DOMAIN-CONTAINING PROTEIN-RELATED"/>
    <property type="match status" value="1"/>
</dbReference>
<evidence type="ECO:0000256" key="1">
    <source>
        <dbReference type="ARBA" id="ARBA00010515"/>
    </source>
</evidence>
<keyword evidence="2 4" id="KW-0378">Hydrolase</keyword>
<dbReference type="InterPro" id="IPR029058">
    <property type="entry name" value="AB_hydrolase_fold"/>
</dbReference>
<comment type="similarity">
    <text evidence="1">Belongs to the 'GDXG' lipolytic enzyme family.</text>
</comment>
<protein>
    <submittedName>
        <fullName evidence="4">Alpha/beta hydrolase</fullName>
    </submittedName>
</protein>
<dbReference type="EMBL" id="JAKGSI010000001">
    <property type="protein sequence ID" value="MCF4006076.1"/>
    <property type="molecule type" value="Genomic_DNA"/>
</dbReference>
<dbReference type="InterPro" id="IPR013094">
    <property type="entry name" value="AB_hydrolase_3"/>
</dbReference>
<name>A0A9X1QNU1_9CORY</name>
<evidence type="ECO:0000313" key="4">
    <source>
        <dbReference type="EMBL" id="MCF4006076.1"/>
    </source>
</evidence>
<sequence>MTRPITDDAWTALRPFREAGAVSFHRVPLDEVRENYIASCERNGLKDEDPHVTDYRVEDFQVRYYEPRPLEERSQPTTAILFIHGGGWLMGNLETHHSAARRLALETGFPLVAVDYRLAPEHPYPAAIEDCRTAYRWLSDPDAEHGLSVSSICVLGDSAGGQLAAILATERAQSEDTSLAPTSSQVLLYPITDVTEEHLDTSASYQRVTEGFPLVADTMRWFIDTYVPEGQDRSVPDLSPARHPLPEGLPPAYVLTVDNDPLADEGGAYALALARAGVDVTYRHLSGYHHGLFTSAGIIRQGERSLHDVAEFIRRTSC</sequence>
<organism evidence="4 5">
    <name type="scientific">Corynebacterium uropygiale</name>
    <dbReference type="NCBI Taxonomy" id="1775911"/>
    <lineage>
        <taxon>Bacteria</taxon>
        <taxon>Bacillati</taxon>
        <taxon>Actinomycetota</taxon>
        <taxon>Actinomycetes</taxon>
        <taxon>Mycobacteriales</taxon>
        <taxon>Corynebacteriaceae</taxon>
        <taxon>Corynebacterium</taxon>
    </lineage>
</organism>
<evidence type="ECO:0000313" key="5">
    <source>
        <dbReference type="Proteomes" id="UP001139336"/>
    </source>
</evidence>
<dbReference type="PANTHER" id="PTHR48081">
    <property type="entry name" value="AB HYDROLASE SUPERFAMILY PROTEIN C4A8.06C"/>
    <property type="match status" value="1"/>
</dbReference>
<dbReference type="AlphaFoldDB" id="A0A9X1QNU1"/>
<feature type="domain" description="Alpha/beta hydrolase fold-3" evidence="3">
    <location>
        <begin position="80"/>
        <end position="293"/>
    </location>
</feature>
<dbReference type="Pfam" id="PF07859">
    <property type="entry name" value="Abhydrolase_3"/>
    <property type="match status" value="1"/>
</dbReference>
<evidence type="ECO:0000256" key="2">
    <source>
        <dbReference type="ARBA" id="ARBA00022801"/>
    </source>
</evidence>
<reference evidence="4" key="1">
    <citation type="submission" date="2022-01" db="EMBL/GenBank/DDBJ databases">
        <title>Corynebacterium sp. nov isolated from isolated from the feces of the greater white-fronted geese (Anser albifrons) at Poyang Lake, PR China.</title>
        <authorList>
            <person name="Liu Q."/>
        </authorList>
    </citation>
    <scope>NUCLEOTIDE SEQUENCE</scope>
    <source>
        <strain evidence="4">JCM 32435</strain>
    </source>
</reference>
<dbReference type="PROSITE" id="PS01173">
    <property type="entry name" value="LIPASE_GDXG_HIS"/>
    <property type="match status" value="1"/>
</dbReference>
<comment type="caution">
    <text evidence="4">The sequence shown here is derived from an EMBL/GenBank/DDBJ whole genome shotgun (WGS) entry which is preliminary data.</text>
</comment>
<proteinExistence type="inferred from homology"/>
<dbReference type="RefSeq" id="WP_236117853.1">
    <property type="nucleotide sequence ID" value="NZ_JAKGSI010000001.1"/>
</dbReference>